<comment type="function">
    <text evidence="6">Part of a membrane-bound complex that couples electron transfer with translocation of ions across the membrane.</text>
</comment>
<keyword evidence="6" id="KW-1003">Cell membrane</keyword>
<keyword evidence="6" id="KW-1133">Transmembrane helix</keyword>
<dbReference type="GO" id="GO:0005886">
    <property type="term" value="C:plasma membrane"/>
    <property type="evidence" value="ECO:0007669"/>
    <property type="project" value="UniProtKB-SubCell"/>
</dbReference>
<comment type="subunit">
    <text evidence="6">The complex is composed of six subunits: RnfA, RnfB, RnfC, RnfD, RnfE and RnfG.</text>
</comment>
<evidence type="ECO:0000256" key="2">
    <source>
        <dbReference type="ARBA" id="ARBA00022553"/>
    </source>
</evidence>
<dbReference type="EMBL" id="JAQMRD010000012">
    <property type="protein sequence ID" value="MDB9223401.1"/>
    <property type="molecule type" value="Genomic_DNA"/>
</dbReference>
<evidence type="ECO:0000313" key="13">
    <source>
        <dbReference type="Proteomes" id="UP000284434"/>
    </source>
</evidence>
<organism evidence="11 13">
    <name type="scientific">Odoribacter splanchnicus</name>
    <dbReference type="NCBI Taxonomy" id="28118"/>
    <lineage>
        <taxon>Bacteria</taxon>
        <taxon>Pseudomonadati</taxon>
        <taxon>Bacteroidota</taxon>
        <taxon>Bacteroidia</taxon>
        <taxon>Bacteroidales</taxon>
        <taxon>Odoribacteraceae</taxon>
        <taxon>Odoribacter</taxon>
    </lineage>
</organism>
<dbReference type="InterPro" id="IPR007329">
    <property type="entry name" value="FMN-bd"/>
</dbReference>
<comment type="caution">
    <text evidence="11">The sequence shown here is derived from an EMBL/GenBank/DDBJ whole genome shotgun (WGS) entry which is preliminary data.</text>
</comment>
<proteinExistence type="inferred from homology"/>
<keyword evidence="6" id="KW-0472">Membrane</keyword>
<keyword evidence="5 6" id="KW-0249">Electron transport</keyword>
<evidence type="ECO:0000256" key="5">
    <source>
        <dbReference type="ARBA" id="ARBA00022982"/>
    </source>
</evidence>
<dbReference type="EMBL" id="QSCO01000018">
    <property type="protein sequence ID" value="RGY05410.1"/>
    <property type="molecule type" value="Genomic_DNA"/>
</dbReference>
<dbReference type="GO" id="GO:0009055">
    <property type="term" value="F:electron transfer activity"/>
    <property type="evidence" value="ECO:0007669"/>
    <property type="project" value="InterPro"/>
</dbReference>
<dbReference type="EMBL" id="JAKNDN010000011">
    <property type="protein sequence ID" value="MCG4959646.1"/>
    <property type="molecule type" value="Genomic_DNA"/>
</dbReference>
<keyword evidence="1 6" id="KW-0813">Transport</keyword>
<dbReference type="HAMAP" id="MF_00479">
    <property type="entry name" value="RsxG_RnfG"/>
    <property type="match status" value="1"/>
</dbReference>
<keyword evidence="4 6" id="KW-0288">FMN</keyword>
<reference evidence="12 13" key="1">
    <citation type="submission" date="2018-08" db="EMBL/GenBank/DDBJ databases">
        <title>A genome reference for cultivated species of the human gut microbiota.</title>
        <authorList>
            <person name="Zou Y."/>
            <person name="Xue W."/>
            <person name="Luo G."/>
        </authorList>
    </citation>
    <scope>NUCLEOTIDE SEQUENCE [LARGE SCALE GENOMIC DNA]</scope>
    <source>
        <strain evidence="10 12">AF14-6AC</strain>
        <strain evidence="11 13">OF03-11</strain>
    </source>
</reference>
<evidence type="ECO:0000256" key="4">
    <source>
        <dbReference type="ARBA" id="ARBA00022643"/>
    </source>
</evidence>
<comment type="cofactor">
    <cofactor evidence="6">
        <name>FMN</name>
        <dbReference type="ChEBI" id="CHEBI:58210"/>
    </cofactor>
</comment>
<name>A0A1Y3YI38_9BACT</name>
<sequence length="205" mass="21321">MGKKLESNFTNMVVVLFSVTLIASAAVGYVYSLTAGPIEAAKQAKQVNAIREVIPGEFDNDPNADVWKSQTADGGELEFYPAKKNGELIGTAVKTYTNNGFGGKIWLMVGFNPDGSVANYSVLEHKETPGLGSKMDVWFTPNGKGNITGKTPGTQGLKVSKDGGDVDAITAATISSRAFLDAVNRAAAGLAGNADAASGATQQTK</sequence>
<dbReference type="PIRSF" id="PIRSF006091">
    <property type="entry name" value="E_trnsport_RnfG"/>
    <property type="match status" value="1"/>
</dbReference>
<evidence type="ECO:0000313" key="10">
    <source>
        <dbReference type="EMBL" id="RGV22770.1"/>
    </source>
</evidence>
<evidence type="ECO:0000256" key="3">
    <source>
        <dbReference type="ARBA" id="ARBA00022630"/>
    </source>
</evidence>
<dbReference type="SMART" id="SM00900">
    <property type="entry name" value="FMN_bind"/>
    <property type="match status" value="1"/>
</dbReference>
<feature type="modified residue" description="FMN phosphoryl threonine" evidence="6">
    <location>
        <position position="173"/>
    </location>
</feature>
<evidence type="ECO:0000313" key="11">
    <source>
        <dbReference type="EMBL" id="RGY05410.1"/>
    </source>
</evidence>
<dbReference type="Proteomes" id="UP000283426">
    <property type="component" value="Unassembled WGS sequence"/>
</dbReference>
<dbReference type="PANTHER" id="PTHR36118:SF1">
    <property type="entry name" value="ION-TRANSLOCATING OXIDOREDUCTASE COMPLEX SUBUNIT G"/>
    <property type="match status" value="1"/>
</dbReference>
<comment type="similarity">
    <text evidence="6">Belongs to the RnfG family.</text>
</comment>
<dbReference type="Proteomes" id="UP000284434">
    <property type="component" value="Unassembled WGS sequence"/>
</dbReference>
<keyword evidence="2 6" id="KW-0597">Phosphoprotein</keyword>
<dbReference type="RefSeq" id="WP_022160222.1">
    <property type="nucleotide sequence ID" value="NZ_CABJFF010000002.1"/>
</dbReference>
<dbReference type="Proteomes" id="UP001199750">
    <property type="component" value="Unassembled WGS sequence"/>
</dbReference>
<keyword evidence="3 6" id="KW-0285">Flavoprotein</keyword>
<evidence type="ECO:0000313" key="8">
    <source>
        <dbReference type="EMBL" id="MCG4959646.1"/>
    </source>
</evidence>
<evidence type="ECO:0000313" key="9">
    <source>
        <dbReference type="EMBL" id="MDB9223401.1"/>
    </source>
</evidence>
<gene>
    <name evidence="6" type="primary">rnfG</name>
    <name evidence="10" type="ORF">DWW24_14185</name>
    <name evidence="11" type="ORF">DXA53_13065</name>
    <name evidence="8" type="ORF">L0P03_07235</name>
    <name evidence="9" type="ORF">PN645_10340</name>
</gene>
<keyword evidence="6" id="KW-1278">Translocase</keyword>
<dbReference type="GO" id="GO:0022900">
    <property type="term" value="P:electron transport chain"/>
    <property type="evidence" value="ECO:0007669"/>
    <property type="project" value="UniProtKB-UniRule"/>
</dbReference>
<evidence type="ECO:0000256" key="1">
    <source>
        <dbReference type="ARBA" id="ARBA00022448"/>
    </source>
</evidence>
<dbReference type="NCBIfam" id="TIGR01947">
    <property type="entry name" value="rnfG"/>
    <property type="match status" value="1"/>
</dbReference>
<evidence type="ECO:0000256" key="6">
    <source>
        <dbReference type="HAMAP-Rule" id="MF_00479"/>
    </source>
</evidence>
<dbReference type="PANTHER" id="PTHR36118">
    <property type="entry name" value="ION-TRANSLOCATING OXIDOREDUCTASE COMPLEX SUBUNIT G"/>
    <property type="match status" value="1"/>
</dbReference>
<evidence type="ECO:0000313" key="12">
    <source>
        <dbReference type="Proteomes" id="UP000283426"/>
    </source>
</evidence>
<reference evidence="8" key="2">
    <citation type="submission" date="2022-01" db="EMBL/GenBank/DDBJ databases">
        <title>Collection of gut derived symbiotic bacterial strains cultured from healthy donors.</title>
        <authorList>
            <person name="Lin H."/>
            <person name="Kohout C."/>
            <person name="Waligurski E."/>
            <person name="Pamer E.G."/>
        </authorList>
    </citation>
    <scope>NUCLEOTIDE SEQUENCE</scope>
    <source>
        <strain evidence="8">DFI.1.149</strain>
    </source>
</reference>
<reference evidence="9" key="3">
    <citation type="submission" date="2023-01" db="EMBL/GenBank/DDBJ databases">
        <title>Human gut microbiome strain richness.</title>
        <authorList>
            <person name="Chen-Liaw A."/>
        </authorList>
    </citation>
    <scope>NUCLEOTIDE SEQUENCE</scope>
    <source>
        <strain evidence="9">RTP21484st1_B7_RTP21484_190118</strain>
    </source>
</reference>
<dbReference type="Gene3D" id="3.90.1010.20">
    <property type="match status" value="1"/>
</dbReference>
<dbReference type="InterPro" id="IPR010209">
    <property type="entry name" value="Ion_transpt_RnfG/RsxG"/>
</dbReference>
<protein>
    <recommendedName>
        <fullName evidence="6">Ion-translocating oxidoreductase complex subunit G</fullName>
        <ecNumber evidence="6">7.-.-.-</ecNumber>
    </recommendedName>
    <alternativeName>
        <fullName evidence="6">Rnf electron transport complex subunit G</fullName>
    </alternativeName>
</protein>
<dbReference type="AlphaFoldDB" id="A0A1Y3YI38"/>
<accession>A0A1Y3YI38</accession>
<dbReference type="Pfam" id="PF04205">
    <property type="entry name" value="FMN_bind"/>
    <property type="match status" value="1"/>
</dbReference>
<dbReference type="EC" id="7.-.-.-" evidence="6"/>
<keyword evidence="6" id="KW-0812">Transmembrane</keyword>
<dbReference type="GO" id="GO:0010181">
    <property type="term" value="F:FMN binding"/>
    <property type="evidence" value="ECO:0007669"/>
    <property type="project" value="InterPro"/>
</dbReference>
<feature type="domain" description="FMN-binding" evidence="7">
    <location>
        <begin position="100"/>
        <end position="190"/>
    </location>
</feature>
<dbReference type="Proteomes" id="UP001212263">
    <property type="component" value="Unassembled WGS sequence"/>
</dbReference>
<dbReference type="EMBL" id="QRYW01000031">
    <property type="protein sequence ID" value="RGV22770.1"/>
    <property type="molecule type" value="Genomic_DNA"/>
</dbReference>
<evidence type="ECO:0000259" key="7">
    <source>
        <dbReference type="SMART" id="SM00900"/>
    </source>
</evidence>
<comment type="subcellular location">
    <subcellularLocation>
        <location evidence="6">Cell membrane</location>
        <topology evidence="6">Single-pass membrane protein</topology>
    </subcellularLocation>
</comment>